<protein>
    <submittedName>
        <fullName evidence="7">Ankyrin</fullName>
    </submittedName>
</protein>
<feature type="repeat" description="ANK" evidence="3">
    <location>
        <begin position="1401"/>
        <end position="1433"/>
    </location>
</feature>
<keyword evidence="2 3" id="KW-0040">ANK repeat</keyword>
<feature type="region of interest" description="Disordered" evidence="4">
    <location>
        <begin position="314"/>
        <end position="334"/>
    </location>
</feature>
<feature type="repeat" description="ANK" evidence="3">
    <location>
        <begin position="1368"/>
        <end position="1400"/>
    </location>
</feature>
<dbReference type="SUPFAM" id="SSF48403">
    <property type="entry name" value="Ankyrin repeat"/>
    <property type="match status" value="2"/>
</dbReference>
<dbReference type="InterPro" id="IPR002110">
    <property type="entry name" value="Ankyrin_rpt"/>
</dbReference>
<dbReference type="PANTHER" id="PTHR24126:SF14">
    <property type="entry name" value="ANK_REP_REGION DOMAIN-CONTAINING PROTEIN"/>
    <property type="match status" value="1"/>
</dbReference>
<feature type="domain" description="Nephrocystin 3-like N-terminal" evidence="6">
    <location>
        <begin position="402"/>
        <end position="576"/>
    </location>
</feature>
<reference evidence="7" key="1">
    <citation type="journal article" date="2020" name="Stud. Mycol.">
        <title>101 Dothideomycetes genomes: a test case for predicting lifestyles and emergence of pathogens.</title>
        <authorList>
            <person name="Haridas S."/>
            <person name="Albert R."/>
            <person name="Binder M."/>
            <person name="Bloem J."/>
            <person name="Labutti K."/>
            <person name="Salamov A."/>
            <person name="Andreopoulos B."/>
            <person name="Baker S."/>
            <person name="Barry K."/>
            <person name="Bills G."/>
            <person name="Bluhm B."/>
            <person name="Cannon C."/>
            <person name="Castanera R."/>
            <person name="Culley D."/>
            <person name="Daum C."/>
            <person name="Ezra D."/>
            <person name="Gonzalez J."/>
            <person name="Henrissat B."/>
            <person name="Kuo A."/>
            <person name="Liang C."/>
            <person name="Lipzen A."/>
            <person name="Lutzoni F."/>
            <person name="Magnuson J."/>
            <person name="Mondo S."/>
            <person name="Nolan M."/>
            <person name="Ohm R."/>
            <person name="Pangilinan J."/>
            <person name="Park H.-J."/>
            <person name="Ramirez L."/>
            <person name="Alfaro M."/>
            <person name="Sun H."/>
            <person name="Tritt A."/>
            <person name="Yoshinaga Y."/>
            <person name="Zwiers L.-H."/>
            <person name="Turgeon B."/>
            <person name="Goodwin S."/>
            <person name="Spatafora J."/>
            <person name="Crous P."/>
            <person name="Grigoriev I."/>
        </authorList>
    </citation>
    <scope>NUCLEOTIDE SEQUENCE</scope>
    <source>
        <strain evidence="7">CBS 260.36</strain>
    </source>
</reference>
<dbReference type="Pfam" id="PF24883">
    <property type="entry name" value="NPHP3_N"/>
    <property type="match status" value="1"/>
</dbReference>
<dbReference type="PROSITE" id="PS50297">
    <property type="entry name" value="ANK_REP_REGION"/>
    <property type="match status" value="10"/>
</dbReference>
<feature type="repeat" description="ANK" evidence="3">
    <location>
        <begin position="1071"/>
        <end position="1098"/>
    </location>
</feature>
<dbReference type="Pfam" id="PF13637">
    <property type="entry name" value="Ank_4"/>
    <property type="match status" value="1"/>
</dbReference>
<feature type="repeat" description="ANK" evidence="3">
    <location>
        <begin position="1467"/>
        <end position="1499"/>
    </location>
</feature>
<feature type="repeat" description="ANK" evidence="3">
    <location>
        <begin position="1206"/>
        <end position="1235"/>
    </location>
</feature>
<feature type="repeat" description="ANK" evidence="3">
    <location>
        <begin position="1170"/>
        <end position="1202"/>
    </location>
</feature>
<feature type="repeat" description="ANK" evidence="3">
    <location>
        <begin position="1307"/>
        <end position="1334"/>
    </location>
</feature>
<dbReference type="Gene3D" id="1.25.40.20">
    <property type="entry name" value="Ankyrin repeat-containing domain"/>
    <property type="match status" value="3"/>
</dbReference>
<feature type="repeat" description="ANK" evidence="3">
    <location>
        <begin position="1038"/>
        <end position="1070"/>
    </location>
</feature>
<dbReference type="PROSITE" id="PS50088">
    <property type="entry name" value="ANK_REPEAT"/>
    <property type="match status" value="14"/>
</dbReference>
<dbReference type="SMART" id="SM00248">
    <property type="entry name" value="ANK"/>
    <property type="match status" value="17"/>
</dbReference>
<comment type="caution">
    <text evidence="7">The sequence shown here is derived from an EMBL/GenBank/DDBJ whole genome shotgun (WGS) entry which is preliminary data.</text>
</comment>
<dbReference type="OrthoDB" id="194358at2759"/>
<name>A0A9P4MEP7_9PEZI</name>
<evidence type="ECO:0000259" key="6">
    <source>
        <dbReference type="Pfam" id="PF24883"/>
    </source>
</evidence>
<proteinExistence type="predicted"/>
<feature type="repeat" description="ANK" evidence="3">
    <location>
        <begin position="1269"/>
        <end position="1301"/>
    </location>
</feature>
<evidence type="ECO:0000256" key="2">
    <source>
        <dbReference type="ARBA" id="ARBA00023043"/>
    </source>
</evidence>
<dbReference type="InterPro" id="IPR036770">
    <property type="entry name" value="Ankyrin_rpt-contain_sf"/>
</dbReference>
<dbReference type="Proteomes" id="UP000799439">
    <property type="component" value="Unassembled WGS sequence"/>
</dbReference>
<feature type="repeat" description="ANK" evidence="3">
    <location>
        <begin position="1137"/>
        <end position="1169"/>
    </location>
</feature>
<keyword evidence="8" id="KW-1185">Reference proteome</keyword>
<feature type="repeat" description="ANK" evidence="3">
    <location>
        <begin position="1434"/>
        <end position="1466"/>
    </location>
</feature>
<organism evidence="7 8">
    <name type="scientific">Myriangium duriaei CBS 260.36</name>
    <dbReference type="NCBI Taxonomy" id="1168546"/>
    <lineage>
        <taxon>Eukaryota</taxon>
        <taxon>Fungi</taxon>
        <taxon>Dikarya</taxon>
        <taxon>Ascomycota</taxon>
        <taxon>Pezizomycotina</taxon>
        <taxon>Dothideomycetes</taxon>
        <taxon>Dothideomycetidae</taxon>
        <taxon>Myriangiales</taxon>
        <taxon>Myriangiaceae</taxon>
        <taxon>Myriangium</taxon>
    </lineage>
</organism>
<evidence type="ECO:0000256" key="4">
    <source>
        <dbReference type="SAM" id="MobiDB-lite"/>
    </source>
</evidence>
<evidence type="ECO:0000256" key="1">
    <source>
        <dbReference type="ARBA" id="ARBA00022737"/>
    </source>
</evidence>
<dbReference type="SUPFAM" id="SSF53167">
    <property type="entry name" value="Purine and uridine phosphorylases"/>
    <property type="match status" value="1"/>
</dbReference>
<dbReference type="EMBL" id="ML996088">
    <property type="protein sequence ID" value="KAF2151440.1"/>
    <property type="molecule type" value="Genomic_DNA"/>
</dbReference>
<dbReference type="Pfam" id="PF12796">
    <property type="entry name" value="Ank_2"/>
    <property type="match status" value="4"/>
</dbReference>
<dbReference type="Gene3D" id="3.40.50.300">
    <property type="entry name" value="P-loop containing nucleotide triphosphate hydrolases"/>
    <property type="match status" value="1"/>
</dbReference>
<dbReference type="Pfam" id="PF00023">
    <property type="entry name" value="Ank"/>
    <property type="match status" value="1"/>
</dbReference>
<keyword evidence="1" id="KW-0677">Repeat</keyword>
<feature type="repeat" description="ANK" evidence="3">
    <location>
        <begin position="1239"/>
        <end position="1268"/>
    </location>
</feature>
<feature type="repeat" description="ANK" evidence="3">
    <location>
        <begin position="1335"/>
        <end position="1367"/>
    </location>
</feature>
<dbReference type="SUPFAM" id="SSF52540">
    <property type="entry name" value="P-loop containing nucleoside triphosphate hydrolases"/>
    <property type="match status" value="1"/>
</dbReference>
<dbReference type="Pfam" id="PF01048">
    <property type="entry name" value="PNP_UDP_1"/>
    <property type="match status" value="1"/>
</dbReference>
<dbReference type="InterPro" id="IPR056884">
    <property type="entry name" value="NPHP3-like_N"/>
</dbReference>
<evidence type="ECO:0000259" key="5">
    <source>
        <dbReference type="Pfam" id="PF01048"/>
    </source>
</evidence>
<dbReference type="Gene3D" id="3.40.50.1580">
    <property type="entry name" value="Nucleoside phosphorylase domain"/>
    <property type="match status" value="1"/>
</dbReference>
<dbReference type="InterPro" id="IPR000845">
    <property type="entry name" value="Nucleoside_phosphorylase_d"/>
</dbReference>
<dbReference type="PANTHER" id="PTHR24126">
    <property type="entry name" value="ANKYRIN REPEAT, PH AND SEC7 DOMAIN CONTAINING PROTEIN SECG-RELATED"/>
    <property type="match status" value="1"/>
</dbReference>
<evidence type="ECO:0000256" key="3">
    <source>
        <dbReference type="PROSITE-ProRule" id="PRU00023"/>
    </source>
</evidence>
<dbReference type="GO" id="GO:0003824">
    <property type="term" value="F:catalytic activity"/>
    <property type="evidence" value="ECO:0007669"/>
    <property type="project" value="InterPro"/>
</dbReference>
<dbReference type="InterPro" id="IPR027417">
    <property type="entry name" value="P-loop_NTPase"/>
</dbReference>
<feature type="domain" description="Nucleoside phosphorylase" evidence="5">
    <location>
        <begin position="12"/>
        <end position="289"/>
    </location>
</feature>
<accession>A0A9P4MEP7</accession>
<evidence type="ECO:0000313" key="8">
    <source>
        <dbReference type="Proteomes" id="UP000799439"/>
    </source>
</evidence>
<evidence type="ECO:0000313" key="7">
    <source>
        <dbReference type="EMBL" id="KAF2151440.1"/>
    </source>
</evidence>
<dbReference type="InterPro" id="IPR035994">
    <property type="entry name" value="Nucleoside_phosphorylase_sf"/>
</dbReference>
<sequence length="1531" mass="167281">MPRRLLREEYTVGWVCALPVELAAAKAMLDEEHDHSNPNASSAEQNIYCTGSIAGHNVVIVCLPAGRIGNNPAAAVATQMQSAFPGIRFGLMVGVGGGVPSAGKDVRLGDVVVSQPDHSFGGVVQYDRGKTTLSGFQRTGSLNSPPQILLSAVSTVQANEILERSTLSNYLSHIEHIRTFQRSRTGPDVLFETNYNHVPGPTCDHCCANRQQAQSARESETEVVVHYGTIASGNRVIKDAVERDNISNDLDGVLCFDMEAAGLMDSFPCLVIRGVCDYADSHKNKRWQPYAAGTAAAYAKELLTVIRPVGVEGAPSAEESVGDGSKRSFHASSADRASCKRRKVDIEGLPESSTVDTPLRILDIQRDPTSLTHEESQALLTSLKFEHIDEHQKSIKTAHARTCKWLLTNTQYIQWLDASKLREHHGFLWIKGKAGAGKSTIMKFALANARKRAKDCIVLSFFFHARGGELEKSTIGAYRSLLLQLFDCLPQLQSSFNSIGVSRSNIGADYTWSVELLETLFEQAVSSLQKTSVVCFVDALDECEEEQVREMIRFFKRIGDLTFSQGIRFRICLSSRPYPNITIQRGLELMLEGQEGHMQDIVTYIEAELNIGEREITPQIRAELEQKANGVFMWVVLVIGILNTESDHGNIHELRKKLQQIPGDLHELFQNLLTRDSHGKDRLVLCIQWVLFARKPLSPAQLYLALRSGVSPHGNLLRTFEGVTTEDIHRFIINSSKGFVEVTATGAQVQFIHESVKDFLLNENGLGQVWPELENDFRGRSHERLKHCCLSYIDVDIATISNTSEIILEDSDVPVRSQLAQRLPLYEYAINNVLHHADMAEGHGIPQAQFLADFPFEQWIAMHNFFEKFKIRRHTPEVSWPYMLAELNLVNLLRINLTPEQCVEVGNERYGCPLFAAVATGSLESLNLCMKYLGTDRETGPTLGIAGKRTSQRKPARSAIGRDFQYSHHGVLLCAAETGHEELVICLVNSELFEIDQQGPKGRTALWWASKNGCALAVESLLAASKSASAINYKKDWTQTTPLYAAAEMGHEAIVELLLNKGAKIDQRSGKGRIALLAAVEGGHTDTVKLLLRKGADIVPSPTKRDNVLEAASNKGFMEIVSVLLDHGSDLNELDGISSCALAKASLNGHQEIVKFLLEKGANANKQGGEFGNALQAASFNGHKEIVSLLLERGAKINAQGGIYGTALQAASLNGHKEIVNYLLRRGANVNEQGGIYGSALQAASIRGHKELVMLLLAEGAEINKVDEENGNALELASSAGHKEIVMLLLEKGASVNKQGEICGKSLQEASTRGQTEVVAILLDRGADIHMSNGRDGNALYAASFNGRLDTVLLLLDRGADINLQCGRFGSALQAASYRGHSETVWMLLVRGADINMQGGEFGNALQAASYIGQVETVTLLLERGADINMQGGRFGNALQAASFNGHEESVRLLLDSGANVDILGGECSHALLAAAQRGHHKIVELLWDKGSDNDIRDEINRCALKAAADNGHESVVMIFLDRGNGASSGS</sequence>
<feature type="repeat" description="ANK" evidence="3">
    <location>
        <begin position="1104"/>
        <end position="1136"/>
    </location>
</feature>
<gene>
    <name evidence="7" type="ORF">K461DRAFT_314283</name>
</gene>
<dbReference type="GO" id="GO:0009116">
    <property type="term" value="P:nucleoside metabolic process"/>
    <property type="evidence" value="ECO:0007669"/>
    <property type="project" value="InterPro"/>
</dbReference>